<feature type="domain" description="Integrase zinc-binding" evidence="2">
    <location>
        <begin position="457"/>
        <end position="503"/>
    </location>
</feature>
<feature type="region of interest" description="Disordered" evidence="1">
    <location>
        <begin position="341"/>
        <end position="384"/>
    </location>
</feature>
<dbReference type="RefSeq" id="XP_009843879.1">
    <property type="nucleotide sequence ID" value="XM_009845577.1"/>
</dbReference>
<dbReference type="VEuPathDB" id="FungiDB:H257_16955"/>
<proteinExistence type="predicted"/>
<reference evidence="3" key="1">
    <citation type="submission" date="2013-12" db="EMBL/GenBank/DDBJ databases">
        <title>The Genome Sequence of Aphanomyces astaci APO3.</title>
        <authorList>
            <consortium name="The Broad Institute Genomics Platform"/>
            <person name="Russ C."/>
            <person name="Tyler B."/>
            <person name="van West P."/>
            <person name="Dieguez-Uribeondo J."/>
            <person name="Young S.K."/>
            <person name="Zeng Q."/>
            <person name="Gargeya S."/>
            <person name="Fitzgerald M."/>
            <person name="Abouelleil A."/>
            <person name="Alvarado L."/>
            <person name="Chapman S.B."/>
            <person name="Gainer-Dewar J."/>
            <person name="Goldberg J."/>
            <person name="Griggs A."/>
            <person name="Gujja S."/>
            <person name="Hansen M."/>
            <person name="Howarth C."/>
            <person name="Imamovic A."/>
            <person name="Ireland A."/>
            <person name="Larimer J."/>
            <person name="McCowan C."/>
            <person name="Murphy C."/>
            <person name="Pearson M."/>
            <person name="Poon T.W."/>
            <person name="Priest M."/>
            <person name="Roberts A."/>
            <person name="Saif S."/>
            <person name="Shea T."/>
            <person name="Sykes S."/>
            <person name="Wortman J."/>
            <person name="Nusbaum C."/>
            <person name="Birren B."/>
        </authorList>
    </citation>
    <scope>NUCLEOTIDE SEQUENCE [LARGE SCALE GENOMIC DNA]</scope>
    <source>
        <strain evidence="3">APO3</strain>
    </source>
</reference>
<protein>
    <recommendedName>
        <fullName evidence="2">Integrase zinc-binding domain-containing protein</fullName>
    </recommendedName>
</protein>
<dbReference type="OrthoDB" id="123220at2759"/>
<organism evidence="3">
    <name type="scientific">Aphanomyces astaci</name>
    <name type="common">Crayfish plague agent</name>
    <dbReference type="NCBI Taxonomy" id="112090"/>
    <lineage>
        <taxon>Eukaryota</taxon>
        <taxon>Sar</taxon>
        <taxon>Stramenopiles</taxon>
        <taxon>Oomycota</taxon>
        <taxon>Saprolegniomycetes</taxon>
        <taxon>Saprolegniales</taxon>
        <taxon>Verrucalvaceae</taxon>
        <taxon>Aphanomyces</taxon>
    </lineage>
</organism>
<evidence type="ECO:0000259" key="2">
    <source>
        <dbReference type="Pfam" id="PF17921"/>
    </source>
</evidence>
<dbReference type="InterPro" id="IPR041588">
    <property type="entry name" value="Integrase_H2C2"/>
</dbReference>
<dbReference type="GeneID" id="20818951"/>
<name>W4FIK1_APHAT</name>
<dbReference type="AlphaFoldDB" id="W4FIK1"/>
<evidence type="ECO:0000256" key="1">
    <source>
        <dbReference type="SAM" id="MobiDB-lite"/>
    </source>
</evidence>
<dbReference type="Gene3D" id="1.10.340.70">
    <property type="match status" value="1"/>
</dbReference>
<feature type="compositionally biased region" description="Basic and acidic residues" evidence="1">
    <location>
        <begin position="352"/>
        <end position="376"/>
    </location>
</feature>
<dbReference type="Pfam" id="PF17921">
    <property type="entry name" value="Integrase_H2C2"/>
    <property type="match status" value="1"/>
</dbReference>
<accession>W4FIK1</accession>
<dbReference type="EMBL" id="KI913208">
    <property type="protein sequence ID" value="ETV66651.1"/>
    <property type="molecule type" value="Genomic_DNA"/>
</dbReference>
<sequence length="692" mass="77838">MTPFGVYTPTRVLMGQIVAVVFCQSAVDFMFADLLFKELLAWLNDMLGYAETPRRPPRHPRSSPHDLLLLRPEAQPEEMQLLPDQGRLVRSRHNRRRPALPHMNARTACARATCHGCRPPAVCVRDQLDSVQHPLLLVSPLRQILDAATKKIGSAKKTKLTRIKETLLAVVPMAHPRVDKMEAFAVLESCKRLDYLLIRPAGFRLFTDHKNLQYILNPAGHRWGAAQAQVPTRSVRRLLVMVSPLQQPHFDWPSPAGIVLTQQVVVKRGETPPAGEACNENKNLFLNKEDRIWIPQSATDLQQRVCIIAHQGAVGHRRIEATTKAVRDGFAWSTLKVDVKTAPRRRGPSSNRSHDQGRPRWLRLEHPQSRCQDRTKAPRWGAAQAQVPTRSVRRLLVMVSPLQQPHFDWPSPAGIVLTQQVVVKRGETPPAGEACNENKNLFLNKEDRIWIPQSATDLQQRVCIIAHQGAVGHRRIEATTKAVRDGFAWSTLKVDVKTFVQTCCLGVDDSVVPCPLGSALHKILVVKDDMSRFLRLCTARQATTRQRQSKSKAVQLQTFAIDDFVLVDDVSRQVKKLSLHWHGPSKSPVADTQHLKQPYNLSHHHACRLKMYCEGGRDMIEDLVDHIAFGNKGFNVDKVGDVHGKNGEYQALVYWLGLDEEKKPHGSPCAFSITIFPSFSAAGFTDMKTKNK</sequence>
<gene>
    <name evidence="3" type="ORF">H257_16955</name>
</gene>
<evidence type="ECO:0000313" key="3">
    <source>
        <dbReference type="EMBL" id="ETV66651.1"/>
    </source>
</evidence>